<dbReference type="Gene3D" id="3.30.70.100">
    <property type="match status" value="1"/>
</dbReference>
<dbReference type="EnsemblPlants" id="Pp3c2_23690V3.2">
    <property type="protein sequence ID" value="Pp3c2_23690V3.2"/>
    <property type="gene ID" value="Pp3c2_23690"/>
</dbReference>
<dbReference type="Pfam" id="PF07876">
    <property type="entry name" value="Dabb"/>
    <property type="match status" value="1"/>
</dbReference>
<keyword evidence="1" id="KW-0472">Membrane</keyword>
<dbReference type="InterPro" id="IPR013097">
    <property type="entry name" value="Dabb"/>
</dbReference>
<keyword evidence="5" id="KW-1185">Reference proteome</keyword>
<evidence type="ECO:0000313" key="4">
    <source>
        <dbReference type="EnsemblPlants" id="Pp3c2_23690V3.1"/>
    </source>
</evidence>
<organism evidence="3">
    <name type="scientific">Physcomitrium patens</name>
    <name type="common">Spreading-leaved earth moss</name>
    <name type="synonym">Physcomitrella patens</name>
    <dbReference type="NCBI Taxonomy" id="3218"/>
    <lineage>
        <taxon>Eukaryota</taxon>
        <taxon>Viridiplantae</taxon>
        <taxon>Streptophyta</taxon>
        <taxon>Embryophyta</taxon>
        <taxon>Bryophyta</taxon>
        <taxon>Bryophytina</taxon>
        <taxon>Bryopsida</taxon>
        <taxon>Funariidae</taxon>
        <taxon>Funariales</taxon>
        <taxon>Funariaceae</taxon>
        <taxon>Physcomitrium</taxon>
    </lineage>
</organism>
<evidence type="ECO:0000313" key="3">
    <source>
        <dbReference type="EMBL" id="PNR60324.1"/>
    </source>
</evidence>
<evidence type="ECO:0000259" key="2">
    <source>
        <dbReference type="PROSITE" id="PS51502"/>
    </source>
</evidence>
<sequence length="174" mass="19768">MLLFYYFTFYDLSVSVFLLSVASVLRSIFALYIWIYESCVYGGRISFCRLLGRQLLQYSTHVRLAAMAGENKGPLRHIVLLKVEKKEDVPEVVETLSKMSKEIVKHVSWLNFDINSDLGISGGNADVGLVIDFPDEQNFHTYQKHDLHVAAVTHNKKFVTSRTAIQIPIPKSSL</sequence>
<feature type="transmembrane region" description="Helical" evidence="1">
    <location>
        <begin position="12"/>
        <end position="35"/>
    </location>
</feature>
<dbReference type="AlphaFoldDB" id="A0A2K1L2S3"/>
<dbReference type="PaxDb" id="3218-PP1S135_67V6.2"/>
<accession>A0A2K1L2S3</accession>
<keyword evidence="1" id="KW-1133">Transmembrane helix</keyword>
<evidence type="ECO:0000313" key="5">
    <source>
        <dbReference type="Proteomes" id="UP000006727"/>
    </source>
</evidence>
<dbReference type="InterPro" id="IPR011008">
    <property type="entry name" value="Dimeric_a/b-barrel"/>
</dbReference>
<dbReference type="InParanoid" id="A0A2K1L2S3"/>
<dbReference type="SUPFAM" id="SSF54909">
    <property type="entry name" value="Dimeric alpha+beta barrel"/>
    <property type="match status" value="1"/>
</dbReference>
<dbReference type="Gramene" id="Pp3c2_23690V3.1">
    <property type="protein sequence ID" value="Pp3c2_23690V3.1"/>
    <property type="gene ID" value="Pp3c2_23690"/>
</dbReference>
<gene>
    <name evidence="3" type="ORF">PHYPA_003117</name>
</gene>
<dbReference type="EMBL" id="ABEU02000002">
    <property type="protein sequence ID" value="PNR60324.1"/>
    <property type="molecule type" value="Genomic_DNA"/>
</dbReference>
<proteinExistence type="predicted"/>
<name>A0A2K1L2S3_PHYPA</name>
<protein>
    <recommendedName>
        <fullName evidence="2">Stress-response A/B barrel domain-containing protein</fullName>
    </recommendedName>
</protein>
<reference evidence="3 5" key="1">
    <citation type="journal article" date="2008" name="Science">
        <title>The Physcomitrella genome reveals evolutionary insights into the conquest of land by plants.</title>
        <authorList>
            <person name="Rensing S."/>
            <person name="Lang D."/>
            <person name="Zimmer A."/>
            <person name="Terry A."/>
            <person name="Salamov A."/>
            <person name="Shapiro H."/>
            <person name="Nishiyama T."/>
            <person name="Perroud P.-F."/>
            <person name="Lindquist E."/>
            <person name="Kamisugi Y."/>
            <person name="Tanahashi T."/>
            <person name="Sakakibara K."/>
            <person name="Fujita T."/>
            <person name="Oishi K."/>
            <person name="Shin-I T."/>
            <person name="Kuroki Y."/>
            <person name="Toyoda A."/>
            <person name="Suzuki Y."/>
            <person name="Hashimoto A."/>
            <person name="Yamaguchi K."/>
            <person name="Sugano A."/>
            <person name="Kohara Y."/>
            <person name="Fujiyama A."/>
            <person name="Anterola A."/>
            <person name="Aoki S."/>
            <person name="Ashton N."/>
            <person name="Barbazuk W.B."/>
            <person name="Barker E."/>
            <person name="Bennetzen J."/>
            <person name="Bezanilla M."/>
            <person name="Blankenship R."/>
            <person name="Cho S.H."/>
            <person name="Dutcher S."/>
            <person name="Estelle M."/>
            <person name="Fawcett J.A."/>
            <person name="Gundlach H."/>
            <person name="Hanada K."/>
            <person name="Heyl A."/>
            <person name="Hicks K.A."/>
            <person name="Hugh J."/>
            <person name="Lohr M."/>
            <person name="Mayer K."/>
            <person name="Melkozernov A."/>
            <person name="Murata T."/>
            <person name="Nelson D."/>
            <person name="Pils B."/>
            <person name="Prigge M."/>
            <person name="Reiss B."/>
            <person name="Renner T."/>
            <person name="Rombauts S."/>
            <person name="Rushton P."/>
            <person name="Sanderfoot A."/>
            <person name="Schween G."/>
            <person name="Shiu S.-H."/>
            <person name="Stueber K."/>
            <person name="Theodoulou F.L."/>
            <person name="Tu H."/>
            <person name="Van de Peer Y."/>
            <person name="Verrier P.J."/>
            <person name="Waters E."/>
            <person name="Wood A."/>
            <person name="Yang L."/>
            <person name="Cove D."/>
            <person name="Cuming A."/>
            <person name="Hasebe M."/>
            <person name="Lucas S."/>
            <person name="Mishler D.B."/>
            <person name="Reski R."/>
            <person name="Grigoriev I."/>
            <person name="Quatrano R.S."/>
            <person name="Boore J.L."/>
        </authorList>
    </citation>
    <scope>NUCLEOTIDE SEQUENCE [LARGE SCALE GENOMIC DNA]</scope>
    <source>
        <strain evidence="4 5">cv. Gransden 2004</strain>
    </source>
</reference>
<reference evidence="3 5" key="2">
    <citation type="journal article" date="2018" name="Plant J.">
        <title>The Physcomitrella patens chromosome-scale assembly reveals moss genome structure and evolution.</title>
        <authorList>
            <person name="Lang D."/>
            <person name="Ullrich K.K."/>
            <person name="Murat F."/>
            <person name="Fuchs J."/>
            <person name="Jenkins J."/>
            <person name="Haas F.B."/>
            <person name="Piednoel M."/>
            <person name="Gundlach H."/>
            <person name="Van Bel M."/>
            <person name="Meyberg R."/>
            <person name="Vives C."/>
            <person name="Morata J."/>
            <person name="Symeonidi A."/>
            <person name="Hiss M."/>
            <person name="Muchero W."/>
            <person name="Kamisugi Y."/>
            <person name="Saleh O."/>
            <person name="Blanc G."/>
            <person name="Decker E.L."/>
            <person name="van Gessel N."/>
            <person name="Grimwood J."/>
            <person name="Hayes R.D."/>
            <person name="Graham S.W."/>
            <person name="Gunter L.E."/>
            <person name="McDaniel S.F."/>
            <person name="Hoernstein S.N.W."/>
            <person name="Larsson A."/>
            <person name="Li F.W."/>
            <person name="Perroud P.F."/>
            <person name="Phillips J."/>
            <person name="Ranjan P."/>
            <person name="Rokshar D.S."/>
            <person name="Rothfels C.J."/>
            <person name="Schneider L."/>
            <person name="Shu S."/>
            <person name="Stevenson D.W."/>
            <person name="Thummler F."/>
            <person name="Tillich M."/>
            <person name="Villarreal Aguilar J.C."/>
            <person name="Widiez T."/>
            <person name="Wong G.K."/>
            <person name="Wymore A."/>
            <person name="Zhang Y."/>
            <person name="Zimmer A.D."/>
            <person name="Quatrano R.S."/>
            <person name="Mayer K.F.X."/>
            <person name="Goodstein D."/>
            <person name="Casacuberta J.M."/>
            <person name="Vandepoele K."/>
            <person name="Reski R."/>
            <person name="Cuming A.C."/>
            <person name="Tuskan G.A."/>
            <person name="Maumus F."/>
            <person name="Salse J."/>
            <person name="Schmutz J."/>
            <person name="Rensing S.A."/>
        </authorList>
    </citation>
    <scope>NUCLEOTIDE SEQUENCE [LARGE SCALE GENOMIC DNA]</scope>
    <source>
        <strain evidence="4 5">cv. Gransden 2004</strain>
    </source>
</reference>
<dbReference type="PROSITE" id="PS51502">
    <property type="entry name" value="S_R_A_B_BARREL"/>
    <property type="match status" value="1"/>
</dbReference>
<reference evidence="4" key="3">
    <citation type="submission" date="2020-12" db="UniProtKB">
        <authorList>
            <consortium name="EnsemblPlants"/>
        </authorList>
    </citation>
    <scope>IDENTIFICATION</scope>
</reference>
<keyword evidence="1" id="KW-0812">Transmembrane</keyword>
<dbReference type="EnsemblPlants" id="Pp3c2_23690V3.1">
    <property type="protein sequence ID" value="Pp3c2_23690V3.1"/>
    <property type="gene ID" value="Pp3c2_23690"/>
</dbReference>
<dbReference type="Proteomes" id="UP000006727">
    <property type="component" value="Chromosome 2"/>
</dbReference>
<dbReference type="SMART" id="SM00886">
    <property type="entry name" value="Dabb"/>
    <property type="match status" value="1"/>
</dbReference>
<feature type="domain" description="Stress-response A/B barrel" evidence="2">
    <location>
        <begin position="75"/>
        <end position="167"/>
    </location>
</feature>
<dbReference type="Gramene" id="Pp3c2_23690V3.2">
    <property type="protein sequence ID" value="Pp3c2_23690V3.2"/>
    <property type="gene ID" value="Pp3c2_23690"/>
</dbReference>
<evidence type="ECO:0000256" key="1">
    <source>
        <dbReference type="SAM" id="Phobius"/>
    </source>
</evidence>